<sequence length="81" mass="9032">MLEIVTVCVLTVIIFSVKSELVLGCWGVRAVGWAERINMLRKTSQFSGKAKPNTQHLNLSESFCWVSLGLLLGFVPQPNLR</sequence>
<comment type="caution">
    <text evidence="1">The sequence shown here is derived from an EMBL/GenBank/DDBJ whole genome shotgun (WGS) entry which is preliminary data.</text>
</comment>
<dbReference type="Proteomes" id="UP000315113">
    <property type="component" value="Unassembled WGS sequence"/>
</dbReference>
<reference evidence="1 2" key="1">
    <citation type="submission" date="2019-01" db="EMBL/GenBank/DDBJ databases">
        <title>Coherence of Microcystis species and biogeography revealed through population genomics.</title>
        <authorList>
            <person name="Perez-Carrascal O.M."/>
            <person name="Terrat Y."/>
            <person name="Giani A."/>
            <person name="Fortin N."/>
            <person name="Tromas N."/>
            <person name="Shapiro B.J."/>
        </authorList>
    </citation>
    <scope>NUCLEOTIDE SEQUENCE [LARGE SCALE GENOMIC DNA]</scope>
    <source>
        <strain evidence="1">Ma_MB_F_20061100_S20D</strain>
    </source>
</reference>
<proteinExistence type="predicted"/>
<gene>
    <name evidence="1" type="ORF">EWV78_01765</name>
</gene>
<protein>
    <submittedName>
        <fullName evidence="1">Uncharacterized protein</fullName>
    </submittedName>
</protein>
<evidence type="ECO:0000313" key="1">
    <source>
        <dbReference type="EMBL" id="TRU40122.1"/>
    </source>
</evidence>
<accession>A0A552F088</accession>
<evidence type="ECO:0000313" key="2">
    <source>
        <dbReference type="Proteomes" id="UP000315113"/>
    </source>
</evidence>
<dbReference type="EMBL" id="SFBH01000012">
    <property type="protein sequence ID" value="TRU40122.1"/>
    <property type="molecule type" value="Genomic_DNA"/>
</dbReference>
<organism evidence="1 2">
    <name type="scientific">Microcystis aeruginosa Ma_MB_F_20061100_S20D</name>
    <dbReference type="NCBI Taxonomy" id="2486253"/>
    <lineage>
        <taxon>Bacteria</taxon>
        <taxon>Bacillati</taxon>
        <taxon>Cyanobacteriota</taxon>
        <taxon>Cyanophyceae</taxon>
        <taxon>Oscillatoriophycideae</taxon>
        <taxon>Chroococcales</taxon>
        <taxon>Microcystaceae</taxon>
        <taxon>Microcystis</taxon>
    </lineage>
</organism>
<dbReference type="AlphaFoldDB" id="A0A552F088"/>
<name>A0A552F088_MICAE</name>